<dbReference type="Pfam" id="PF08172">
    <property type="entry name" value="CASP_C"/>
    <property type="match status" value="1"/>
</dbReference>
<dbReference type="PANTHER" id="PTHR14043:SF2">
    <property type="entry name" value="HOMEOBOX PROTEIN CUT"/>
    <property type="match status" value="1"/>
</dbReference>
<feature type="transmembrane region" description="Helical" evidence="11">
    <location>
        <begin position="608"/>
        <end position="625"/>
    </location>
</feature>
<keyword evidence="8 10" id="KW-0175">Coiled coil</keyword>
<feature type="domain" description="Cux N-terminal" evidence="13">
    <location>
        <begin position="21"/>
        <end position="133"/>
    </location>
</feature>
<dbReference type="EMBL" id="JAMWBK010000003">
    <property type="protein sequence ID" value="KAJ8907193.1"/>
    <property type="molecule type" value="Genomic_DNA"/>
</dbReference>
<evidence type="ECO:0000313" key="15">
    <source>
        <dbReference type="Proteomes" id="UP001157974"/>
    </source>
</evidence>
<evidence type="ECO:0000256" key="7">
    <source>
        <dbReference type="ARBA" id="ARBA00023034"/>
    </source>
</evidence>
<feature type="coiled-coil region" evidence="10">
    <location>
        <begin position="481"/>
        <end position="529"/>
    </location>
</feature>
<comment type="similarity">
    <text evidence="2">Belongs to the CASP family.</text>
</comment>
<evidence type="ECO:0000313" key="14">
    <source>
        <dbReference type="EMBL" id="KAJ8907193.1"/>
    </source>
</evidence>
<evidence type="ECO:0000256" key="6">
    <source>
        <dbReference type="ARBA" id="ARBA00022989"/>
    </source>
</evidence>
<keyword evidence="15" id="KW-1185">Reference proteome</keyword>
<organism evidence="14 15">
    <name type="scientific">Rhodosorus marinus</name>
    <dbReference type="NCBI Taxonomy" id="101924"/>
    <lineage>
        <taxon>Eukaryota</taxon>
        <taxon>Rhodophyta</taxon>
        <taxon>Stylonematophyceae</taxon>
        <taxon>Stylonematales</taxon>
        <taxon>Stylonemataceae</taxon>
        <taxon>Rhodosorus</taxon>
    </lineage>
</organism>
<proteinExistence type="inferred from homology"/>
<evidence type="ECO:0000256" key="3">
    <source>
        <dbReference type="ARBA" id="ARBA00018691"/>
    </source>
</evidence>
<evidence type="ECO:0000256" key="4">
    <source>
        <dbReference type="ARBA" id="ARBA00022448"/>
    </source>
</evidence>
<comment type="caution">
    <text evidence="14">The sequence shown here is derived from an EMBL/GenBank/DDBJ whole genome shotgun (WGS) entry which is preliminary data.</text>
</comment>
<evidence type="ECO:0000259" key="13">
    <source>
        <dbReference type="Pfam" id="PF25398"/>
    </source>
</evidence>
<feature type="coiled-coil region" evidence="10">
    <location>
        <begin position="402"/>
        <end position="457"/>
    </location>
</feature>
<evidence type="ECO:0000256" key="5">
    <source>
        <dbReference type="ARBA" id="ARBA00022692"/>
    </source>
</evidence>
<reference evidence="14 15" key="1">
    <citation type="journal article" date="2023" name="Nat. Commun.">
        <title>Origin of minicircular mitochondrial genomes in red algae.</title>
        <authorList>
            <person name="Lee Y."/>
            <person name="Cho C.H."/>
            <person name="Lee Y.M."/>
            <person name="Park S.I."/>
            <person name="Yang J.H."/>
            <person name="West J.A."/>
            <person name="Bhattacharya D."/>
            <person name="Yoon H.S."/>
        </authorList>
    </citation>
    <scope>NUCLEOTIDE SEQUENCE [LARGE SCALE GENOMIC DNA]</scope>
    <source>
        <strain evidence="14 15">CCMP1338</strain>
        <tissue evidence="14">Whole cell</tissue>
    </source>
</reference>
<protein>
    <recommendedName>
        <fullName evidence="3">Protein CASP</fullName>
    </recommendedName>
</protein>
<keyword evidence="4" id="KW-0813">Transport</keyword>
<evidence type="ECO:0000256" key="10">
    <source>
        <dbReference type="SAM" id="Coils"/>
    </source>
</evidence>
<comment type="subcellular location">
    <subcellularLocation>
        <location evidence="1">Golgi apparatus membrane</location>
        <topology evidence="1">Single-pass type IV membrane protein</topology>
    </subcellularLocation>
</comment>
<evidence type="ECO:0000256" key="11">
    <source>
        <dbReference type="SAM" id="Phobius"/>
    </source>
</evidence>
<dbReference type="GO" id="GO:0006891">
    <property type="term" value="P:intra-Golgi vesicle-mediated transport"/>
    <property type="evidence" value="ECO:0007669"/>
    <property type="project" value="InterPro"/>
</dbReference>
<evidence type="ECO:0000256" key="1">
    <source>
        <dbReference type="ARBA" id="ARBA00004409"/>
    </source>
</evidence>
<dbReference type="AlphaFoldDB" id="A0AAV8V1A6"/>
<evidence type="ECO:0000256" key="9">
    <source>
        <dbReference type="ARBA" id="ARBA00023136"/>
    </source>
</evidence>
<keyword evidence="5 11" id="KW-0812">Transmembrane</keyword>
<keyword evidence="7" id="KW-0333">Golgi apparatus</keyword>
<gene>
    <name evidence="14" type="ORF">NDN08_003674</name>
</gene>
<dbReference type="Pfam" id="PF25398">
    <property type="entry name" value="CUX1_N"/>
    <property type="match status" value="1"/>
</dbReference>
<dbReference type="PANTHER" id="PTHR14043">
    <property type="entry name" value="CCAAT DISPLACEMENT PROTEIN-RELATED"/>
    <property type="match status" value="1"/>
</dbReference>
<evidence type="ECO:0000256" key="8">
    <source>
        <dbReference type="ARBA" id="ARBA00023054"/>
    </source>
</evidence>
<dbReference type="InterPro" id="IPR012955">
    <property type="entry name" value="CASP_C"/>
</dbReference>
<evidence type="ECO:0000259" key="12">
    <source>
        <dbReference type="Pfam" id="PF08172"/>
    </source>
</evidence>
<dbReference type="Proteomes" id="UP001157974">
    <property type="component" value="Unassembled WGS sequence"/>
</dbReference>
<keyword evidence="9 11" id="KW-0472">Membrane</keyword>
<sequence>MTTFVGSEEGLHEFGHPKHVVVSALQSWAQFQFEARRGALDKQSIEIADLQDGSVISRKALADATRTFKKSFTGSGGRTTASYKPFSALLKEYQAEIDRLTARAKFSESAFLELYKALDPLPDPLPLLQRGVEDANLVAELQQRMSGMEAQSTAMNLNLGERAEYESTFEHLRAQVHAARAETEDHVRSAVAAAQQSFMEAQHKSMEAFEARDAELSNQLAATSEAHMAAQKNAEALKTQLFEVQAKLDTMRNANSSQAEMASEDLGITREENSQLRRRCAELENQLAREARPESFAPDANVELASKDVEISHLTEELESLRAALVSEEERVSTTVEALQKELAVGEGRIAELNSKIESMPGVEEYEELKRRTETLKALQLEDSDGPIDAEEGLEMKMLHRLRALESKLTKTRVELMEKDEDCKEAKDKVAEMEELLADQKALVSRLEEGINSMTDEKTADRDLTMHLDSKEAEKDDVTMLAIVTDQRDRFRTKVREVEDESRKLSEALSLLKSEKENLEADNVQLYSKIRYLQSYKQSSGGNSAKSPLPEEDGSSLQKYHKVYEETMNPFTAFNRKERKRRVNELSTAERVTLLAGERMLGTRFSRLFVFVYVILLHLFVFIVLSMSRSLCHELEESQR</sequence>
<name>A0AAV8V1A6_9RHOD</name>
<dbReference type="GO" id="GO:0000139">
    <property type="term" value="C:Golgi membrane"/>
    <property type="evidence" value="ECO:0007669"/>
    <property type="project" value="UniProtKB-SubCell"/>
</dbReference>
<feature type="domain" description="CASP C-terminal" evidence="12">
    <location>
        <begin position="403"/>
        <end position="627"/>
    </location>
</feature>
<feature type="coiled-coil region" evidence="10">
    <location>
        <begin position="234"/>
        <end position="356"/>
    </location>
</feature>
<dbReference type="InterPro" id="IPR057476">
    <property type="entry name" value="Cux_N"/>
</dbReference>
<evidence type="ECO:0000256" key="2">
    <source>
        <dbReference type="ARBA" id="ARBA00006415"/>
    </source>
</evidence>
<keyword evidence="6 11" id="KW-1133">Transmembrane helix</keyword>
<accession>A0AAV8V1A6</accession>